<evidence type="ECO:0000313" key="4">
    <source>
        <dbReference type="Proteomes" id="UP001501468"/>
    </source>
</evidence>
<dbReference type="Gene3D" id="3.40.50.410">
    <property type="entry name" value="von Willebrand factor, type A domain"/>
    <property type="match status" value="1"/>
</dbReference>
<keyword evidence="4" id="KW-1185">Reference proteome</keyword>
<gene>
    <name evidence="3" type="ORF">GCM10022399_38760</name>
</gene>
<evidence type="ECO:0000259" key="2">
    <source>
        <dbReference type="PROSITE" id="PS50234"/>
    </source>
</evidence>
<accession>A0ABP7EGJ8</accession>
<dbReference type="PROSITE" id="PS50234">
    <property type="entry name" value="VWFA"/>
    <property type="match status" value="1"/>
</dbReference>
<dbReference type="CDD" id="cd00198">
    <property type="entry name" value="vWFA"/>
    <property type="match status" value="1"/>
</dbReference>
<evidence type="ECO:0000256" key="1">
    <source>
        <dbReference type="SAM" id="Phobius"/>
    </source>
</evidence>
<protein>
    <submittedName>
        <fullName evidence="3">VWA domain-containing protein</fullName>
    </submittedName>
</protein>
<reference evidence="4" key="1">
    <citation type="journal article" date="2019" name="Int. J. Syst. Evol. Microbiol.">
        <title>The Global Catalogue of Microorganisms (GCM) 10K type strain sequencing project: providing services to taxonomists for standard genome sequencing and annotation.</title>
        <authorList>
            <consortium name="The Broad Institute Genomics Platform"/>
            <consortium name="The Broad Institute Genome Sequencing Center for Infectious Disease"/>
            <person name="Wu L."/>
            <person name="Ma J."/>
        </authorList>
    </citation>
    <scope>NUCLEOTIDE SEQUENCE [LARGE SCALE GENOMIC DNA]</scope>
    <source>
        <strain evidence="4">JCM 17125</strain>
    </source>
</reference>
<keyword evidence="1" id="KW-0812">Transmembrane</keyword>
<proteinExistence type="predicted"/>
<feature type="transmembrane region" description="Helical" evidence="1">
    <location>
        <begin position="305"/>
        <end position="329"/>
    </location>
</feature>
<dbReference type="EMBL" id="BAABDC010000009">
    <property type="protein sequence ID" value="GAA3718559.1"/>
    <property type="molecule type" value="Genomic_DNA"/>
</dbReference>
<dbReference type="SMART" id="SM00327">
    <property type="entry name" value="VWA"/>
    <property type="match status" value="1"/>
</dbReference>
<evidence type="ECO:0000313" key="3">
    <source>
        <dbReference type="EMBL" id="GAA3718559.1"/>
    </source>
</evidence>
<keyword evidence="1" id="KW-1133">Transmembrane helix</keyword>
<feature type="domain" description="VWFA" evidence="2">
    <location>
        <begin position="75"/>
        <end position="207"/>
    </location>
</feature>
<dbReference type="Pfam" id="PF13519">
    <property type="entry name" value="VWA_2"/>
    <property type="match status" value="1"/>
</dbReference>
<comment type="caution">
    <text evidence="3">The sequence shown here is derived from an EMBL/GenBank/DDBJ whole genome shotgun (WGS) entry which is preliminary data.</text>
</comment>
<name>A0ABP7EGJ8_9MICO</name>
<keyword evidence="1" id="KW-0472">Membrane</keyword>
<organism evidence="3 4">
    <name type="scientific">Terrabacter ginsenosidimutans</name>
    <dbReference type="NCBI Taxonomy" id="490575"/>
    <lineage>
        <taxon>Bacteria</taxon>
        <taxon>Bacillati</taxon>
        <taxon>Actinomycetota</taxon>
        <taxon>Actinomycetes</taxon>
        <taxon>Micrococcales</taxon>
        <taxon>Intrasporangiaceae</taxon>
        <taxon>Terrabacter</taxon>
    </lineage>
</organism>
<sequence length="339" mass="36399">MGVVSLLPLAPWPVLLVLVVAALAAVWWNPSSRSLPGESRATHWRLTGAVLLLGAATFRPAVPGEQVDTTAANLNVYFVVDTTSSIIAEDYGDGRPRVEGVASDISAIAAALPGARYSVVTFDQAARVRLPLTTDTTALDAAVETLMPESYEVSRGTSVSEADERLKTLLQQADKRTPERGRVVFYFGDGEQTAPDPPAPFDIDKRLINGGAVLGYGTTEGGRMKATRSRFDTSSDYIKDPATGEDARSVVSESTLRTIGDQLGVTYVHREAGDAIGPAVDGIDLERFGTSEQIEKQKVMARRELYWPLLIGVAGIAAWELGAGVTALVQTRRRRDTRA</sequence>
<dbReference type="InterPro" id="IPR002035">
    <property type="entry name" value="VWF_A"/>
</dbReference>
<dbReference type="Proteomes" id="UP001501468">
    <property type="component" value="Unassembled WGS sequence"/>
</dbReference>
<dbReference type="SUPFAM" id="SSF53300">
    <property type="entry name" value="vWA-like"/>
    <property type="match status" value="1"/>
</dbReference>
<dbReference type="InterPro" id="IPR036465">
    <property type="entry name" value="vWFA_dom_sf"/>
</dbReference>